<organism evidence="2 3">
    <name type="scientific">Polarella glacialis</name>
    <name type="common">Dinoflagellate</name>
    <dbReference type="NCBI Taxonomy" id="89957"/>
    <lineage>
        <taxon>Eukaryota</taxon>
        <taxon>Sar</taxon>
        <taxon>Alveolata</taxon>
        <taxon>Dinophyceae</taxon>
        <taxon>Suessiales</taxon>
        <taxon>Suessiaceae</taxon>
        <taxon>Polarella</taxon>
    </lineage>
</organism>
<dbReference type="OrthoDB" id="426920at2759"/>
<feature type="compositionally biased region" description="Polar residues" evidence="1">
    <location>
        <begin position="374"/>
        <end position="385"/>
    </location>
</feature>
<feature type="region of interest" description="Disordered" evidence="1">
    <location>
        <begin position="133"/>
        <end position="152"/>
    </location>
</feature>
<sequence>MERRRPQPLVASRPKWEPSWQWNCSLEDFPEFDPEATLGSPRSLAACDAEGILQQELRYKPPERYQLPGIDSRIAQLRYDFMENRRQDQLAAARNARLAIIDLEQEFQRSAAGGTPSSKRAGRVPDLDASLQLSWQEGGPPDPQLAGPHTTPYPEALSFFKQVLDEYSSMKAASPPASPKHSPPASTEVSVTFPMISPTSSHKRPDTTNSVVRSASESEIRGILERVRSAPRASLVDENMARASMDIHIVYPTLEKKWRKQDFKTERSLLHSRAGMAANCFERLVIDDYMKNEQKLLRDVAHLSSAEADPTSPMSRSGANSPLGSQTAGSTLKSSLGRGLSTAGSTSFSDMGSSTGLGGTGGFRDSQSRGFGDTTRSTSSCSERQANVRHRNLETKMDFQDHRQEVLQKSMEMSQSLKERTSAIKGSYKWRIAQELLEQRIRWRASYNQVATQDEKEVAFNRDFFEKREEQLRQQRARCNDSSEMRKEIRHLRDVNRILNEVQRDRKEAWRQGRKERLVMETRLAKISPKGLPGSPKHNIY</sequence>
<gene>
    <name evidence="2" type="ORF">PGLA1383_LOCUS509</name>
</gene>
<reference evidence="2" key="1">
    <citation type="submission" date="2021-02" db="EMBL/GenBank/DDBJ databases">
        <authorList>
            <person name="Dougan E. K."/>
            <person name="Rhodes N."/>
            <person name="Thang M."/>
            <person name="Chan C."/>
        </authorList>
    </citation>
    <scope>NUCLEOTIDE SEQUENCE</scope>
</reference>
<dbReference type="AlphaFoldDB" id="A0A813D740"/>
<accession>A0A813D740</accession>
<feature type="region of interest" description="Disordered" evidence="1">
    <location>
        <begin position="305"/>
        <end position="392"/>
    </location>
</feature>
<proteinExistence type="predicted"/>
<evidence type="ECO:0000256" key="1">
    <source>
        <dbReference type="SAM" id="MobiDB-lite"/>
    </source>
</evidence>
<keyword evidence="3" id="KW-1185">Reference proteome</keyword>
<evidence type="ECO:0000313" key="2">
    <source>
        <dbReference type="EMBL" id="CAE8581483.1"/>
    </source>
</evidence>
<dbReference type="Proteomes" id="UP000654075">
    <property type="component" value="Unassembled WGS sequence"/>
</dbReference>
<feature type="compositionally biased region" description="Polar residues" evidence="1">
    <location>
        <begin position="342"/>
        <end position="351"/>
    </location>
</feature>
<feature type="compositionally biased region" description="Polar residues" evidence="1">
    <location>
        <begin position="312"/>
        <end position="334"/>
    </location>
</feature>
<protein>
    <submittedName>
        <fullName evidence="2">Uncharacterized protein</fullName>
    </submittedName>
</protein>
<evidence type="ECO:0000313" key="3">
    <source>
        <dbReference type="Proteomes" id="UP000654075"/>
    </source>
</evidence>
<comment type="caution">
    <text evidence="2">The sequence shown here is derived from an EMBL/GenBank/DDBJ whole genome shotgun (WGS) entry which is preliminary data.</text>
</comment>
<name>A0A813D740_POLGL</name>
<dbReference type="EMBL" id="CAJNNV010000116">
    <property type="protein sequence ID" value="CAE8581483.1"/>
    <property type="molecule type" value="Genomic_DNA"/>
</dbReference>